<dbReference type="OrthoDB" id="4577644at2"/>
<proteinExistence type="predicted"/>
<dbReference type="CDD" id="cd05327">
    <property type="entry name" value="retinol-DH_like_SDR_c_like"/>
    <property type="match status" value="1"/>
</dbReference>
<dbReference type="InterPro" id="IPR036291">
    <property type="entry name" value="NAD(P)-bd_dom_sf"/>
</dbReference>
<keyword evidence="1" id="KW-0560">Oxidoreductase</keyword>
<dbReference type="PRINTS" id="PR00081">
    <property type="entry name" value="GDHRDH"/>
</dbReference>
<name>A0A964UQL5_9ACTN</name>
<dbReference type="InterPro" id="IPR002347">
    <property type="entry name" value="SDR_fam"/>
</dbReference>
<dbReference type="Proteomes" id="UP000598297">
    <property type="component" value="Unassembled WGS sequence"/>
</dbReference>
<protein>
    <submittedName>
        <fullName evidence="2">SDR family NAD(P)-dependent oxidoreductase</fullName>
    </submittedName>
</protein>
<dbReference type="Gene3D" id="3.40.50.720">
    <property type="entry name" value="NAD(P)-binding Rossmann-like Domain"/>
    <property type="match status" value="1"/>
</dbReference>
<dbReference type="NCBIfam" id="NF004513">
    <property type="entry name" value="PRK05854.1"/>
    <property type="match status" value="1"/>
</dbReference>
<keyword evidence="3" id="KW-1185">Reference proteome</keyword>
<gene>
    <name evidence="2" type="ORF">GUY60_00755</name>
</gene>
<dbReference type="PANTHER" id="PTHR43157:SF31">
    <property type="entry name" value="PHOSPHATIDYLINOSITOL-GLYCAN BIOSYNTHESIS CLASS F PROTEIN"/>
    <property type="match status" value="1"/>
</dbReference>
<dbReference type="GO" id="GO:0016491">
    <property type="term" value="F:oxidoreductase activity"/>
    <property type="evidence" value="ECO:0007669"/>
    <property type="project" value="UniProtKB-KW"/>
</dbReference>
<evidence type="ECO:0000256" key="1">
    <source>
        <dbReference type="ARBA" id="ARBA00023002"/>
    </source>
</evidence>
<dbReference type="RefSeq" id="WP_161692859.1">
    <property type="nucleotide sequence ID" value="NZ_JAAAHS010000002.1"/>
</dbReference>
<accession>A0A964UQL5</accession>
<dbReference type="Pfam" id="PF00106">
    <property type="entry name" value="adh_short"/>
    <property type="match status" value="1"/>
</dbReference>
<evidence type="ECO:0000313" key="2">
    <source>
        <dbReference type="EMBL" id="NBE49980.1"/>
    </source>
</evidence>
<dbReference type="AlphaFoldDB" id="A0A964UQL5"/>
<dbReference type="PANTHER" id="PTHR43157">
    <property type="entry name" value="PHOSPHATIDYLINOSITOL-GLYCAN BIOSYNTHESIS CLASS F PROTEIN-RELATED"/>
    <property type="match status" value="1"/>
</dbReference>
<sequence length="306" mass="32734">MGTAKKWTAADAPDQRGRTAVVTGASSGLGLETATALARAGARVVLAVRDPDRGATAAARITAEVPTADLTVQLLDLSSLTSVRDAAKELHDRCAHIDLLINNAGVMWTGEARTVDGHELQFATNHLGHFALTGRLLDLLRAAPEARVVTVSSYLHRLGRIDLDDLDAERRYSRYRAYAQSKLANLMFAVELQRRLQEAGSGIRSVAAHPGLAGTGLGRDFPAALRLAGPLFAPLFLRSAYDGMLPTLRAATDPGVRGGEFYGPQGLTETRGAPGLVRAGRSARDTGVHRRLWQASEQLTDVLYPL</sequence>
<dbReference type="SUPFAM" id="SSF51735">
    <property type="entry name" value="NAD(P)-binding Rossmann-fold domains"/>
    <property type="match status" value="1"/>
</dbReference>
<dbReference type="NCBIfam" id="NF004846">
    <property type="entry name" value="PRK06197.1"/>
    <property type="match status" value="1"/>
</dbReference>
<reference evidence="2" key="1">
    <citation type="submission" date="2020-01" db="EMBL/GenBank/DDBJ databases">
        <title>Whole-genome analyses of novel actinobacteria.</title>
        <authorList>
            <person name="Sahin N."/>
        </authorList>
    </citation>
    <scope>NUCLEOTIDE SEQUENCE</scope>
    <source>
        <strain evidence="2">YC537</strain>
    </source>
</reference>
<evidence type="ECO:0000313" key="3">
    <source>
        <dbReference type="Proteomes" id="UP000598297"/>
    </source>
</evidence>
<organism evidence="2 3">
    <name type="scientific">Streptomyces boluensis</name>
    <dbReference type="NCBI Taxonomy" id="1775135"/>
    <lineage>
        <taxon>Bacteria</taxon>
        <taxon>Bacillati</taxon>
        <taxon>Actinomycetota</taxon>
        <taxon>Actinomycetes</taxon>
        <taxon>Kitasatosporales</taxon>
        <taxon>Streptomycetaceae</taxon>
        <taxon>Streptomyces</taxon>
    </lineage>
</organism>
<comment type="caution">
    <text evidence="2">The sequence shown here is derived from an EMBL/GenBank/DDBJ whole genome shotgun (WGS) entry which is preliminary data.</text>
</comment>
<dbReference type="EMBL" id="JAAAHS010000002">
    <property type="protein sequence ID" value="NBE49980.1"/>
    <property type="molecule type" value="Genomic_DNA"/>
</dbReference>